<dbReference type="AlphaFoldDB" id="R8VUN5"/>
<dbReference type="InterPro" id="IPR050661">
    <property type="entry name" value="BglG_antiterminators"/>
</dbReference>
<dbReference type="PATRIC" id="fig|1203606.4.peg.2265"/>
<feature type="domain" description="PRD" evidence="2">
    <location>
        <begin position="82"/>
        <end position="187"/>
    </location>
</feature>
<name>R8VUN5_9FIRM</name>
<dbReference type="SUPFAM" id="SSF50151">
    <property type="entry name" value="SacY-like RNA-binding domain"/>
    <property type="match status" value="1"/>
</dbReference>
<reference evidence="3 4" key="1">
    <citation type="submission" date="2013-01" db="EMBL/GenBank/DDBJ databases">
        <title>The Genome Sequence of Butyricicoccus pullicaecorum 1.2.</title>
        <authorList>
            <consortium name="The Broad Institute Genome Sequencing Platform"/>
            <person name="Earl A."/>
            <person name="Ward D."/>
            <person name="Feldgarden M."/>
            <person name="Gevers D."/>
            <person name="Van Immerseel F."/>
            <person name="Eeckhaut V."/>
            <person name="Walker B."/>
            <person name="Young S.K."/>
            <person name="Zeng Q."/>
            <person name="Gargeya S."/>
            <person name="Fitzgerald M."/>
            <person name="Haas B."/>
            <person name="Abouelleil A."/>
            <person name="Alvarado L."/>
            <person name="Arachchi H.M."/>
            <person name="Berlin A.M."/>
            <person name="Chapman S.B."/>
            <person name="Dewar J."/>
            <person name="Goldberg J."/>
            <person name="Griggs A."/>
            <person name="Gujja S."/>
            <person name="Hansen M."/>
            <person name="Howarth C."/>
            <person name="Imamovic A."/>
            <person name="Larimer J."/>
            <person name="McCowan C."/>
            <person name="Murphy C."/>
            <person name="Neiman D."/>
            <person name="Pearson M."/>
            <person name="Priest M."/>
            <person name="Roberts A."/>
            <person name="Saif S."/>
            <person name="Shea T."/>
            <person name="Sisk P."/>
            <person name="Sykes S."/>
            <person name="Wortman J."/>
            <person name="Nusbaum C."/>
            <person name="Birren B."/>
        </authorList>
    </citation>
    <scope>NUCLEOTIDE SEQUENCE [LARGE SCALE GENOMIC DNA]</scope>
    <source>
        <strain evidence="3 4">1.2</strain>
    </source>
</reference>
<dbReference type="EMBL" id="AQOB01000008">
    <property type="protein sequence ID" value="EOQ36268.1"/>
    <property type="molecule type" value="Genomic_DNA"/>
</dbReference>
<evidence type="ECO:0000259" key="2">
    <source>
        <dbReference type="PROSITE" id="PS51372"/>
    </source>
</evidence>
<sequence>MTPFNRCNYVLKGFFFWSDSAVRVIKKLNNNFAICVDNEGETCIAYGKGIGFPKTPYDITDPTVIDRRFYDVDQRYLALFNELPEKVLHFTVKLVDIARNELDYELNPNVVLTLADHINFCIQRAKQHIYVQMPLIYEVEQQYPQEGKLGRYALKQIERRFTIQLNQNEASGIALHFVNARYNAKTKCDVVTQWQQRYDDILEDTVSIVEDEIGIVINRSSFNFARYSSHLMYLLQRLGTGNLLDSNISEMYRSLGTEYPKITRCVELISEYFHTKWNLTLSEEEKLYLLLHINRICTREGL</sequence>
<keyword evidence="4" id="KW-1185">Reference proteome</keyword>
<dbReference type="Proteomes" id="UP000013981">
    <property type="component" value="Unassembled WGS sequence"/>
</dbReference>
<dbReference type="InterPro" id="IPR036650">
    <property type="entry name" value="CAT_RNA-bd_dom_sf"/>
</dbReference>
<protein>
    <recommendedName>
        <fullName evidence="2">PRD domain-containing protein</fullName>
    </recommendedName>
</protein>
<feature type="domain" description="PRD" evidence="2">
    <location>
        <begin position="193"/>
        <end position="302"/>
    </location>
</feature>
<dbReference type="InterPro" id="IPR004341">
    <property type="entry name" value="CAT_RNA-bd_dom"/>
</dbReference>
<accession>R8VUN5</accession>
<evidence type="ECO:0000313" key="4">
    <source>
        <dbReference type="Proteomes" id="UP000013981"/>
    </source>
</evidence>
<dbReference type="Pfam" id="PF00874">
    <property type="entry name" value="PRD"/>
    <property type="match status" value="2"/>
</dbReference>
<evidence type="ECO:0000313" key="3">
    <source>
        <dbReference type="EMBL" id="EOQ36268.1"/>
    </source>
</evidence>
<dbReference type="PANTHER" id="PTHR30185">
    <property type="entry name" value="CRYPTIC BETA-GLUCOSIDE BGL OPERON ANTITERMINATOR"/>
    <property type="match status" value="1"/>
</dbReference>
<dbReference type="Gene3D" id="1.10.1790.10">
    <property type="entry name" value="PRD domain"/>
    <property type="match status" value="2"/>
</dbReference>
<dbReference type="GO" id="GO:0006355">
    <property type="term" value="P:regulation of DNA-templated transcription"/>
    <property type="evidence" value="ECO:0007669"/>
    <property type="project" value="InterPro"/>
</dbReference>
<dbReference type="SUPFAM" id="SSF63520">
    <property type="entry name" value="PTS-regulatory domain, PRD"/>
    <property type="match status" value="2"/>
</dbReference>
<gene>
    <name evidence="3" type="ORF">HMPREF1526_02302</name>
</gene>
<evidence type="ECO:0000256" key="1">
    <source>
        <dbReference type="ARBA" id="ARBA00022737"/>
    </source>
</evidence>
<dbReference type="SMART" id="SM01061">
    <property type="entry name" value="CAT_RBD"/>
    <property type="match status" value="1"/>
</dbReference>
<dbReference type="InterPro" id="IPR011608">
    <property type="entry name" value="PRD"/>
</dbReference>
<dbReference type="GO" id="GO:0003723">
    <property type="term" value="F:RNA binding"/>
    <property type="evidence" value="ECO:0007669"/>
    <property type="project" value="InterPro"/>
</dbReference>
<dbReference type="PANTHER" id="PTHR30185:SF15">
    <property type="entry name" value="CRYPTIC BETA-GLUCOSIDE BGL OPERON ANTITERMINATOR"/>
    <property type="match status" value="1"/>
</dbReference>
<dbReference type="eggNOG" id="COG3711">
    <property type="taxonomic scope" value="Bacteria"/>
</dbReference>
<dbReference type="HOGENOM" id="CLU_078802_0_0_9"/>
<organism evidence="3 4">
    <name type="scientific">Butyricicoccus pullicaecorum 1.2</name>
    <dbReference type="NCBI Taxonomy" id="1203606"/>
    <lineage>
        <taxon>Bacteria</taxon>
        <taxon>Bacillati</taxon>
        <taxon>Bacillota</taxon>
        <taxon>Clostridia</taxon>
        <taxon>Eubacteriales</taxon>
        <taxon>Butyricicoccaceae</taxon>
        <taxon>Butyricicoccus</taxon>
    </lineage>
</organism>
<dbReference type="InterPro" id="IPR036634">
    <property type="entry name" value="PRD_sf"/>
</dbReference>
<comment type="caution">
    <text evidence="3">The sequence shown here is derived from an EMBL/GenBank/DDBJ whole genome shotgun (WGS) entry which is preliminary data.</text>
</comment>
<dbReference type="Pfam" id="PF03123">
    <property type="entry name" value="CAT_RBD"/>
    <property type="match status" value="1"/>
</dbReference>
<dbReference type="PROSITE" id="PS51372">
    <property type="entry name" value="PRD_2"/>
    <property type="match status" value="2"/>
</dbReference>
<keyword evidence="1" id="KW-0677">Repeat</keyword>
<proteinExistence type="predicted"/>
<dbReference type="Gene3D" id="2.30.24.10">
    <property type="entry name" value="CAT RNA-binding domain"/>
    <property type="match status" value="1"/>
</dbReference>